<sequence length="187" mass="20266">MVARRVRQPRWNESIFSPGILSSQPSNDPRKNFSKFLRSCHIMDRSPVLDAAAGFARCNGGHQIFGGDTTMQRRVLGLVIGLGLGIGGLAAAHHHHEDGESVKVLSSMNIVEKLDGQAASAAICQPRVTCGKSSRVQTPVTSGSDSKRTPSHQPTHHFLAPSTLSNGPRCHRLSPDIMWQAFRQIVA</sequence>
<protein>
    <submittedName>
        <fullName evidence="3">Uncharacterized protein</fullName>
    </submittedName>
</protein>
<gene>
    <name evidence="3" type="ORF">SAMN05421753_101361</name>
</gene>
<keyword evidence="2" id="KW-0812">Transmembrane</keyword>
<evidence type="ECO:0000313" key="4">
    <source>
        <dbReference type="Proteomes" id="UP000199518"/>
    </source>
</evidence>
<proteinExistence type="predicted"/>
<feature type="compositionally biased region" description="Polar residues" evidence="1">
    <location>
        <begin position="133"/>
        <end position="144"/>
    </location>
</feature>
<keyword evidence="2" id="KW-1133">Transmembrane helix</keyword>
<name>A0A1I3BCL8_9PLAN</name>
<evidence type="ECO:0000256" key="1">
    <source>
        <dbReference type="SAM" id="MobiDB-lite"/>
    </source>
</evidence>
<keyword evidence="2" id="KW-0472">Membrane</keyword>
<feature type="region of interest" description="Disordered" evidence="1">
    <location>
        <begin position="133"/>
        <end position="166"/>
    </location>
</feature>
<dbReference type="Proteomes" id="UP000199518">
    <property type="component" value="Unassembled WGS sequence"/>
</dbReference>
<organism evidence="3 4">
    <name type="scientific">Planctomicrobium piriforme</name>
    <dbReference type="NCBI Taxonomy" id="1576369"/>
    <lineage>
        <taxon>Bacteria</taxon>
        <taxon>Pseudomonadati</taxon>
        <taxon>Planctomycetota</taxon>
        <taxon>Planctomycetia</taxon>
        <taxon>Planctomycetales</taxon>
        <taxon>Planctomycetaceae</taxon>
        <taxon>Planctomicrobium</taxon>
    </lineage>
</organism>
<accession>A0A1I3BCL8</accession>
<dbReference type="STRING" id="1576369.SAMN05421753_101361"/>
<evidence type="ECO:0000313" key="3">
    <source>
        <dbReference type="EMBL" id="SFH59689.1"/>
    </source>
</evidence>
<keyword evidence="4" id="KW-1185">Reference proteome</keyword>
<evidence type="ECO:0000256" key="2">
    <source>
        <dbReference type="SAM" id="Phobius"/>
    </source>
</evidence>
<dbReference type="AlphaFoldDB" id="A0A1I3BCL8"/>
<reference evidence="4" key="1">
    <citation type="submission" date="2016-10" db="EMBL/GenBank/DDBJ databases">
        <authorList>
            <person name="Varghese N."/>
            <person name="Submissions S."/>
        </authorList>
    </citation>
    <scope>NUCLEOTIDE SEQUENCE [LARGE SCALE GENOMIC DNA]</scope>
    <source>
        <strain evidence="4">DSM 26348</strain>
    </source>
</reference>
<feature type="transmembrane region" description="Helical" evidence="2">
    <location>
        <begin position="75"/>
        <end position="93"/>
    </location>
</feature>
<dbReference type="EMBL" id="FOQD01000001">
    <property type="protein sequence ID" value="SFH59689.1"/>
    <property type="molecule type" value="Genomic_DNA"/>
</dbReference>